<dbReference type="AlphaFoldDB" id="X0VDL4"/>
<feature type="non-terminal residue" evidence="1">
    <location>
        <position position="1"/>
    </location>
</feature>
<sequence>EQVKNQLGETYPNLTGDNLENYVKRIAENENLLGYRVIKKDNDILAYGAATSTQNEGFATVSLLIGKSSELKKHIISDLLTKINEAGFKQVVVYLNPETPVEKEEAEDFMSTGFEKSASYDILTKKL</sequence>
<evidence type="ECO:0000313" key="1">
    <source>
        <dbReference type="EMBL" id="GAG10548.1"/>
    </source>
</evidence>
<reference evidence="1" key="1">
    <citation type="journal article" date="2014" name="Front. Microbiol.">
        <title>High frequency of phylogenetically diverse reductive dehalogenase-homologous genes in deep subseafloor sedimentary metagenomes.</title>
        <authorList>
            <person name="Kawai M."/>
            <person name="Futagami T."/>
            <person name="Toyoda A."/>
            <person name="Takaki Y."/>
            <person name="Nishi S."/>
            <person name="Hori S."/>
            <person name="Arai W."/>
            <person name="Tsubouchi T."/>
            <person name="Morono Y."/>
            <person name="Uchiyama I."/>
            <person name="Ito T."/>
            <person name="Fujiyama A."/>
            <person name="Inagaki F."/>
            <person name="Takami H."/>
        </authorList>
    </citation>
    <scope>NUCLEOTIDE SEQUENCE</scope>
    <source>
        <strain evidence="1">Expedition CK06-06</strain>
    </source>
</reference>
<organism evidence="1">
    <name type="scientific">marine sediment metagenome</name>
    <dbReference type="NCBI Taxonomy" id="412755"/>
    <lineage>
        <taxon>unclassified sequences</taxon>
        <taxon>metagenomes</taxon>
        <taxon>ecological metagenomes</taxon>
    </lineage>
</organism>
<gene>
    <name evidence="1" type="ORF">S01H1_44829</name>
</gene>
<evidence type="ECO:0008006" key="2">
    <source>
        <dbReference type="Google" id="ProtNLM"/>
    </source>
</evidence>
<accession>X0VDL4</accession>
<dbReference type="EMBL" id="BARS01028617">
    <property type="protein sequence ID" value="GAG10548.1"/>
    <property type="molecule type" value="Genomic_DNA"/>
</dbReference>
<proteinExistence type="predicted"/>
<protein>
    <recommendedName>
        <fullName evidence="2">N-acetyltransferase domain-containing protein</fullName>
    </recommendedName>
</protein>
<comment type="caution">
    <text evidence="1">The sequence shown here is derived from an EMBL/GenBank/DDBJ whole genome shotgun (WGS) entry which is preliminary data.</text>
</comment>
<name>X0VDL4_9ZZZZ</name>